<dbReference type="GeneID" id="5976644"/>
<protein>
    <submittedName>
        <fullName evidence="1">Uncharacterized protein</fullName>
    </submittedName>
</protein>
<dbReference type="Proteomes" id="UP000001055">
    <property type="component" value="Unassembled WGS sequence"/>
</dbReference>
<evidence type="ECO:0000313" key="1">
    <source>
        <dbReference type="EMBL" id="EAT82713.1"/>
    </source>
</evidence>
<dbReference type="EMBL" id="CH445339">
    <property type="protein sequence ID" value="EAT82713.1"/>
    <property type="molecule type" value="Genomic_DNA"/>
</dbReference>
<evidence type="ECO:0000313" key="2">
    <source>
        <dbReference type="Proteomes" id="UP000001055"/>
    </source>
</evidence>
<dbReference type="RefSeq" id="XP_001799741.1">
    <property type="nucleotide sequence ID" value="XM_001799689.1"/>
</dbReference>
<dbReference type="AlphaFoldDB" id="Q0UFL6"/>
<dbReference type="InParanoid" id="Q0UFL6"/>
<gene>
    <name evidence="1" type="ORF">SNOG_09448</name>
</gene>
<accession>Q0UFL6</accession>
<name>Q0UFL6_PHANO</name>
<reference evidence="2" key="1">
    <citation type="journal article" date="2007" name="Plant Cell">
        <title>Dothideomycete-plant interactions illuminated by genome sequencing and EST analysis of the wheat pathogen Stagonospora nodorum.</title>
        <authorList>
            <person name="Hane J.K."/>
            <person name="Lowe R.G."/>
            <person name="Solomon P.S."/>
            <person name="Tan K.C."/>
            <person name="Schoch C.L."/>
            <person name="Spatafora J.W."/>
            <person name="Crous P.W."/>
            <person name="Kodira C."/>
            <person name="Birren B.W."/>
            <person name="Galagan J.E."/>
            <person name="Torriani S.F."/>
            <person name="McDonald B.A."/>
            <person name="Oliver R.P."/>
        </authorList>
    </citation>
    <scope>NUCLEOTIDE SEQUENCE [LARGE SCALE GENOMIC DNA]</scope>
    <source>
        <strain evidence="2">SN15 / ATCC MYA-4574 / FGSC 10173</strain>
    </source>
</reference>
<sequence length="45" mass="4749">MARADSDSQNGGSTSTSKVFRSTIQQFTLAKDDYMSGSGNQNTSA</sequence>
<proteinExistence type="predicted"/>
<organism evidence="1 2">
    <name type="scientific">Phaeosphaeria nodorum (strain SN15 / ATCC MYA-4574 / FGSC 10173)</name>
    <name type="common">Glume blotch fungus</name>
    <name type="synonym">Parastagonospora nodorum</name>
    <dbReference type="NCBI Taxonomy" id="321614"/>
    <lineage>
        <taxon>Eukaryota</taxon>
        <taxon>Fungi</taxon>
        <taxon>Dikarya</taxon>
        <taxon>Ascomycota</taxon>
        <taxon>Pezizomycotina</taxon>
        <taxon>Dothideomycetes</taxon>
        <taxon>Pleosporomycetidae</taxon>
        <taxon>Pleosporales</taxon>
        <taxon>Pleosporineae</taxon>
        <taxon>Phaeosphaeriaceae</taxon>
        <taxon>Parastagonospora</taxon>
    </lineage>
</organism>
<dbReference type="KEGG" id="pno:SNOG_09448"/>